<dbReference type="EMBL" id="CP001056">
    <property type="protein sequence ID" value="ACD23807.1"/>
    <property type="molecule type" value="Genomic_DNA"/>
</dbReference>
<accession>B2TJD3</accession>
<gene>
    <name evidence="1" type="ordered locus">CLL_A1351</name>
</gene>
<protein>
    <recommendedName>
        <fullName evidence="2">Toll/interleukin-1 receptor domain-containing protein</fullName>
    </recommendedName>
</protein>
<name>B2TJD3_CLOBB</name>
<evidence type="ECO:0008006" key="2">
    <source>
        <dbReference type="Google" id="ProtNLM"/>
    </source>
</evidence>
<dbReference type="PATRIC" id="fig|935198.13.peg.1297"/>
<dbReference type="HOGENOM" id="CLU_069133_0_0_9"/>
<proteinExistence type="predicted"/>
<dbReference type="AlphaFoldDB" id="B2TJD3"/>
<reference evidence="1" key="1">
    <citation type="submission" date="2009-06" db="EMBL/GenBank/DDBJ databases">
        <authorList>
            <consortium name="US DOE Joint Genome Institute (JGI-PGF)"/>
            <person name="Lucas S."/>
            <person name="Copeland A."/>
            <person name="Lapidus A."/>
            <person name="Glavina del Rio T."/>
            <person name="Dalin E."/>
            <person name="Tice H."/>
            <person name="Bruce D."/>
            <person name="Goodwin L."/>
            <person name="Pitluck S."/>
            <person name="Kyrpides N."/>
            <person name="Mavromatis K."/>
            <person name="Ivanova N."/>
            <person name="Saunders E."/>
            <person name="Brettin T."/>
            <person name="Detter J.C."/>
            <person name="Han C."/>
            <person name="Larimer F."/>
            <person name="Land M."/>
            <person name="Hauser L."/>
            <person name="Markowitz V."/>
            <person name="Cheng J.-F."/>
            <person name="Hugenholtz P."/>
            <person name="Woyke T."/>
            <person name="Wu D."/>
            <person name="Gronow S."/>
            <person name="Klenk H.-P."/>
            <person name="Eisen J.A."/>
        </authorList>
    </citation>
    <scope>NUCLEOTIDE SEQUENCE</scope>
    <source>
        <strain evidence="1">Eklund 17B</strain>
    </source>
</reference>
<reference evidence="1" key="2">
    <citation type="submission" date="2009-08" db="EMBL/GenBank/DDBJ databases">
        <authorList>
            <person name="Shrivastava S."/>
            <person name="Brinkac L.M."/>
            <person name="Dodson R.J."/>
            <person name="Harkins D.M."/>
            <person name="Durkin A.S."/>
            <person name="Sutton G."/>
        </authorList>
    </citation>
    <scope>NUCLEOTIDE SEQUENCE</scope>
    <source>
        <strain evidence="1">Eklund 17B</strain>
    </source>
</reference>
<sequence length="281" mass="33120">MFTGYNLVVDKEDKNIDFLQYTKKGEDHLKSQKALFKEKIDEYIIDGISDGTKLERDWFPLIEADIFISHSHIDENLANGIAGWLNEKFGLRCFIDSCVWNYSDDLLEMINSEFSDKRKNQNGGYLYNYKKSNTASKHVNTMLSIALQKMIDKTEVTILLNTGNSIEKYDNVYEKATYSPWIYSEIVCTQIVRRRPLNEYRQVLKFAHENAQISNNEEYKSIYKVSLDHLNNLDITNFMKWKRMYQEKRIDYPLDYLYAITNPIEMKDIAEYNDSHDILLG</sequence>
<evidence type="ECO:0000313" key="1">
    <source>
        <dbReference type="EMBL" id="ACD23807.1"/>
    </source>
</evidence>
<accession>U4P4B2</accession>
<organism evidence="1">
    <name type="scientific">Clostridium botulinum (strain Eklund 17B / Type B)</name>
    <dbReference type="NCBI Taxonomy" id="935198"/>
    <lineage>
        <taxon>Bacteria</taxon>
        <taxon>Bacillati</taxon>
        <taxon>Bacillota</taxon>
        <taxon>Clostridia</taxon>
        <taxon>Eubacteriales</taxon>
        <taxon>Clostridiaceae</taxon>
        <taxon>Clostridium</taxon>
    </lineage>
</organism>
<dbReference type="KEGG" id="cbk:CLL_A1351"/>